<dbReference type="GO" id="GO:0046872">
    <property type="term" value="F:metal ion binding"/>
    <property type="evidence" value="ECO:0007669"/>
    <property type="project" value="UniProtKB-KW"/>
</dbReference>
<evidence type="ECO:0000256" key="12">
    <source>
        <dbReference type="RuleBase" id="RU004241"/>
    </source>
</evidence>
<dbReference type="PANTHER" id="PTHR31517">
    <property type="match status" value="1"/>
</dbReference>
<evidence type="ECO:0000256" key="3">
    <source>
        <dbReference type="ARBA" id="ARBA00004613"/>
    </source>
</evidence>
<evidence type="ECO:0000256" key="9">
    <source>
        <dbReference type="ARBA" id="ARBA00023004"/>
    </source>
</evidence>
<comment type="subcellular location">
    <subcellularLocation>
        <location evidence="3">Secreted</location>
    </subcellularLocation>
</comment>
<dbReference type="AlphaFoldDB" id="A0AAV5FG17"/>
<keyword evidence="8" id="KW-0560">Oxidoreductase</keyword>
<evidence type="ECO:0000256" key="1">
    <source>
        <dbReference type="ARBA" id="ARBA00000189"/>
    </source>
</evidence>
<evidence type="ECO:0000259" key="14">
    <source>
        <dbReference type="Pfam" id="PF00141"/>
    </source>
</evidence>
<dbReference type="EMBL" id="BQKI01000085">
    <property type="protein sequence ID" value="GJN33717.1"/>
    <property type="molecule type" value="Genomic_DNA"/>
</dbReference>
<evidence type="ECO:0000256" key="8">
    <source>
        <dbReference type="ARBA" id="ARBA00023002"/>
    </source>
</evidence>
<dbReference type="SUPFAM" id="SSF48113">
    <property type="entry name" value="Heme-dependent peroxidases"/>
    <property type="match status" value="2"/>
</dbReference>
<feature type="transmembrane region" description="Helical" evidence="13">
    <location>
        <begin position="76"/>
        <end position="98"/>
    </location>
</feature>
<comment type="catalytic activity">
    <reaction evidence="1">
        <text>2 a phenolic donor + H2O2 = 2 a phenolic radical donor + 2 H2O</text>
        <dbReference type="Rhea" id="RHEA:56136"/>
        <dbReference type="ChEBI" id="CHEBI:15377"/>
        <dbReference type="ChEBI" id="CHEBI:16240"/>
        <dbReference type="ChEBI" id="CHEBI:139520"/>
        <dbReference type="ChEBI" id="CHEBI:139521"/>
        <dbReference type="EC" id="1.11.1.7"/>
    </reaction>
</comment>
<keyword evidence="5" id="KW-0349">Heme</keyword>
<keyword evidence="7 11" id="KW-0106">Calcium</keyword>
<dbReference type="Pfam" id="PF00141">
    <property type="entry name" value="peroxidase"/>
    <property type="match status" value="1"/>
</dbReference>
<evidence type="ECO:0000256" key="5">
    <source>
        <dbReference type="ARBA" id="ARBA00022617"/>
    </source>
</evidence>
<dbReference type="PANTHER" id="PTHR31517:SF48">
    <property type="entry name" value="PEROXIDASE 16-RELATED"/>
    <property type="match status" value="1"/>
</dbReference>
<dbReference type="GO" id="GO:0005576">
    <property type="term" value="C:extracellular region"/>
    <property type="evidence" value="ECO:0007669"/>
    <property type="project" value="UniProtKB-SubCell"/>
</dbReference>
<keyword evidence="4" id="KW-0575">Peroxidase</keyword>
<keyword evidence="13" id="KW-1133">Transmembrane helix</keyword>
<evidence type="ECO:0000256" key="4">
    <source>
        <dbReference type="ARBA" id="ARBA00022559"/>
    </source>
</evidence>
<comment type="cofactor">
    <cofactor evidence="11">
        <name>Ca(2+)</name>
        <dbReference type="ChEBI" id="CHEBI:29108"/>
    </cofactor>
    <text evidence="11">Binds 2 calcium ions per subunit.</text>
</comment>
<proteinExistence type="inferred from homology"/>
<comment type="similarity">
    <text evidence="12">Belongs to the peroxidase family.</text>
</comment>
<dbReference type="GO" id="GO:0140825">
    <property type="term" value="F:lactoperoxidase activity"/>
    <property type="evidence" value="ECO:0007669"/>
    <property type="project" value="UniProtKB-EC"/>
</dbReference>
<dbReference type="GO" id="GO:0006979">
    <property type="term" value="P:response to oxidative stress"/>
    <property type="evidence" value="ECO:0007669"/>
    <property type="project" value="InterPro"/>
</dbReference>
<keyword evidence="13" id="KW-0812">Transmembrane</keyword>
<sequence length="152" mass="16901">MDLAYCGELDTLYSKGGDEKITCSLDSTPYMFDNTYYNDLVASRGFLNSDQSLFSDSVKTRSIVIRHSDIMATPRIILSALICLFVTLNLSVTNLVALTDPHSVGNAHSFSIVYHLYNMLTSGCPATTWMWPTVVHSMHSALRTAIRRPLMA</sequence>
<evidence type="ECO:0000256" key="11">
    <source>
        <dbReference type="PIRSR" id="PIRSR600823-3"/>
    </source>
</evidence>
<evidence type="ECO:0000256" key="10">
    <source>
        <dbReference type="ARBA" id="ARBA00023324"/>
    </source>
</evidence>
<feature type="domain" description="Plant heme peroxidase family profile" evidence="14">
    <location>
        <begin position="1"/>
        <end position="66"/>
    </location>
</feature>
<gene>
    <name evidence="15" type="primary">gb22339</name>
    <name evidence="15" type="ORF">PR202_gb22339</name>
</gene>
<evidence type="ECO:0000256" key="2">
    <source>
        <dbReference type="ARBA" id="ARBA00001970"/>
    </source>
</evidence>
<reference evidence="15" key="2">
    <citation type="submission" date="2021-12" db="EMBL/GenBank/DDBJ databases">
        <title>Resequencing data analysis of finger millet.</title>
        <authorList>
            <person name="Hatakeyama M."/>
            <person name="Aluri S."/>
            <person name="Balachadran M.T."/>
            <person name="Sivarajan S.R."/>
            <person name="Poveda L."/>
            <person name="Shimizu-Inatsugi R."/>
            <person name="Schlapbach R."/>
            <person name="Sreeman S.M."/>
            <person name="Shimizu K.K."/>
        </authorList>
    </citation>
    <scope>NUCLEOTIDE SEQUENCE</scope>
</reference>
<evidence type="ECO:0000313" key="16">
    <source>
        <dbReference type="Proteomes" id="UP001054889"/>
    </source>
</evidence>
<keyword evidence="10" id="KW-0376">Hydrogen peroxide</keyword>
<dbReference type="InterPro" id="IPR000823">
    <property type="entry name" value="Peroxidase_pln"/>
</dbReference>
<evidence type="ECO:0000313" key="15">
    <source>
        <dbReference type="EMBL" id="GJN33717.1"/>
    </source>
</evidence>
<dbReference type="GO" id="GO:0042744">
    <property type="term" value="P:hydrogen peroxide catabolic process"/>
    <property type="evidence" value="ECO:0007669"/>
    <property type="project" value="UniProtKB-KW"/>
</dbReference>
<keyword evidence="13" id="KW-0472">Membrane</keyword>
<evidence type="ECO:0000256" key="6">
    <source>
        <dbReference type="ARBA" id="ARBA00022723"/>
    </source>
</evidence>
<dbReference type="PRINTS" id="PR00461">
    <property type="entry name" value="PLPEROXIDASE"/>
</dbReference>
<accession>A0AAV5FG17</accession>
<dbReference type="Proteomes" id="UP001054889">
    <property type="component" value="Unassembled WGS sequence"/>
</dbReference>
<dbReference type="Gene3D" id="1.10.420.10">
    <property type="entry name" value="Peroxidase, domain 2"/>
    <property type="match status" value="1"/>
</dbReference>
<comment type="cofactor">
    <cofactor evidence="2">
        <name>heme b</name>
        <dbReference type="ChEBI" id="CHEBI:60344"/>
    </cofactor>
</comment>
<feature type="binding site" evidence="11">
    <location>
        <position position="28"/>
    </location>
    <ligand>
        <name>Ca(2+)</name>
        <dbReference type="ChEBI" id="CHEBI:29108"/>
        <label>2</label>
    </ligand>
</feature>
<dbReference type="GO" id="GO:0020037">
    <property type="term" value="F:heme binding"/>
    <property type="evidence" value="ECO:0007669"/>
    <property type="project" value="InterPro"/>
</dbReference>
<keyword evidence="9" id="KW-0408">Iron</keyword>
<evidence type="ECO:0000256" key="7">
    <source>
        <dbReference type="ARBA" id="ARBA00022837"/>
    </source>
</evidence>
<feature type="binding site" evidence="11">
    <location>
        <position position="26"/>
    </location>
    <ligand>
        <name>Ca(2+)</name>
        <dbReference type="ChEBI" id="CHEBI:29108"/>
        <label>2</label>
    </ligand>
</feature>
<protein>
    <recommendedName>
        <fullName evidence="14">Plant heme peroxidase family profile domain-containing protein</fullName>
    </recommendedName>
</protein>
<dbReference type="InterPro" id="IPR010255">
    <property type="entry name" value="Haem_peroxidase_sf"/>
</dbReference>
<keyword evidence="16" id="KW-1185">Reference proteome</keyword>
<comment type="caution">
    <text evidence="15">The sequence shown here is derived from an EMBL/GenBank/DDBJ whole genome shotgun (WGS) entry which is preliminary data.</text>
</comment>
<evidence type="ECO:0000256" key="13">
    <source>
        <dbReference type="SAM" id="Phobius"/>
    </source>
</evidence>
<keyword evidence="6 11" id="KW-0479">Metal-binding</keyword>
<reference evidence="15" key="1">
    <citation type="journal article" date="2018" name="DNA Res.">
        <title>Multiple hybrid de novo genome assembly of finger millet, an orphan allotetraploid crop.</title>
        <authorList>
            <person name="Hatakeyama M."/>
            <person name="Aluri S."/>
            <person name="Balachadran M.T."/>
            <person name="Sivarajan S.R."/>
            <person name="Patrignani A."/>
            <person name="Gruter S."/>
            <person name="Poveda L."/>
            <person name="Shimizu-Inatsugi R."/>
            <person name="Baeten J."/>
            <person name="Francoijs K.J."/>
            <person name="Nataraja K.N."/>
            <person name="Reddy Y.A.N."/>
            <person name="Phadnis S."/>
            <person name="Ravikumar R.L."/>
            <person name="Schlapbach R."/>
            <person name="Sreeman S.M."/>
            <person name="Shimizu K.K."/>
        </authorList>
    </citation>
    <scope>NUCLEOTIDE SEQUENCE</scope>
</reference>
<organism evidence="15 16">
    <name type="scientific">Eleusine coracana subsp. coracana</name>
    <dbReference type="NCBI Taxonomy" id="191504"/>
    <lineage>
        <taxon>Eukaryota</taxon>
        <taxon>Viridiplantae</taxon>
        <taxon>Streptophyta</taxon>
        <taxon>Embryophyta</taxon>
        <taxon>Tracheophyta</taxon>
        <taxon>Spermatophyta</taxon>
        <taxon>Magnoliopsida</taxon>
        <taxon>Liliopsida</taxon>
        <taxon>Poales</taxon>
        <taxon>Poaceae</taxon>
        <taxon>PACMAD clade</taxon>
        <taxon>Chloridoideae</taxon>
        <taxon>Cynodonteae</taxon>
        <taxon>Eleusininae</taxon>
        <taxon>Eleusine</taxon>
    </lineage>
</organism>
<name>A0AAV5FG17_ELECO</name>
<feature type="binding site" evidence="11">
    <location>
        <position position="33"/>
    </location>
    <ligand>
        <name>Ca(2+)</name>
        <dbReference type="ChEBI" id="CHEBI:29108"/>
        <label>2</label>
    </ligand>
</feature>
<dbReference type="InterPro" id="IPR002016">
    <property type="entry name" value="Haem_peroxidase"/>
</dbReference>